<dbReference type="KEGG" id="mng:MNEG_5698"/>
<dbReference type="InterPro" id="IPR032466">
    <property type="entry name" value="Metal_Hydrolase"/>
</dbReference>
<proteinExistence type="predicted"/>
<evidence type="ECO:0000256" key="3">
    <source>
        <dbReference type="ARBA" id="ARBA00022833"/>
    </source>
</evidence>
<dbReference type="UniPathway" id="UPA00070">
    <property type="reaction ID" value="UER00117"/>
</dbReference>
<reference evidence="5 6" key="1">
    <citation type="journal article" date="2013" name="BMC Genomics">
        <title>Reconstruction of the lipid metabolism for the microalga Monoraphidium neglectum from its genome sequence reveals characteristics suitable for biofuel production.</title>
        <authorList>
            <person name="Bogen C."/>
            <person name="Al-Dilaimi A."/>
            <person name="Albersmeier A."/>
            <person name="Wichmann J."/>
            <person name="Grundmann M."/>
            <person name="Rupp O."/>
            <person name="Lauersen K.J."/>
            <person name="Blifernez-Klassen O."/>
            <person name="Kalinowski J."/>
            <person name="Goesmann A."/>
            <person name="Mussgnug J.H."/>
            <person name="Kruse O."/>
        </authorList>
    </citation>
    <scope>NUCLEOTIDE SEQUENCE [LARGE SCALE GENOMIC DNA]</scope>
    <source>
        <strain evidence="5 6">SAG 48.87</strain>
    </source>
</reference>
<dbReference type="GO" id="GO:0005737">
    <property type="term" value="C:cytoplasm"/>
    <property type="evidence" value="ECO:0007669"/>
    <property type="project" value="TreeGrafter"/>
</dbReference>
<keyword evidence="3" id="KW-0862">Zinc</keyword>
<dbReference type="GeneID" id="25738575"/>
<dbReference type="GO" id="GO:0004151">
    <property type="term" value="F:dihydroorotase activity"/>
    <property type="evidence" value="ECO:0007669"/>
    <property type="project" value="UniProtKB-EC"/>
</dbReference>
<dbReference type="PANTHER" id="PTHR43137">
    <property type="entry name" value="DIHYDROOROTASE"/>
    <property type="match status" value="1"/>
</dbReference>
<evidence type="ECO:0000256" key="2">
    <source>
        <dbReference type="ARBA" id="ARBA00022801"/>
    </source>
</evidence>
<name>A0A0D2MGQ3_9CHLO</name>
<keyword evidence="6" id="KW-1185">Reference proteome</keyword>
<dbReference type="AlphaFoldDB" id="A0A0D2MGQ3"/>
<accession>A0A0D2MGQ3</accession>
<sequence length="132" mass="14018">MRAASSAAQRLQITAPDDWHLHLRDGDSMRSVVPHTAAHFSRAIIMPNLVPPVSTTDMALEYKARITAALPPGSAFAPLMTLYLTDNTPPEEVARARDAGVAAFKLYPAGATTNSGMMRRLLTVAAASTAAC</sequence>
<protein>
    <submittedName>
        <fullName evidence="5">Dihydroorotase</fullName>
        <ecNumber evidence="5">3.5.2.3</ecNumber>
    </submittedName>
</protein>
<dbReference type="EMBL" id="KK101087">
    <property type="protein sequence ID" value="KIZ02255.1"/>
    <property type="molecule type" value="Genomic_DNA"/>
</dbReference>
<evidence type="ECO:0000256" key="4">
    <source>
        <dbReference type="ARBA" id="ARBA00022975"/>
    </source>
</evidence>
<keyword evidence="2 5" id="KW-0378">Hydrolase</keyword>
<organism evidence="5 6">
    <name type="scientific">Monoraphidium neglectum</name>
    <dbReference type="NCBI Taxonomy" id="145388"/>
    <lineage>
        <taxon>Eukaryota</taxon>
        <taxon>Viridiplantae</taxon>
        <taxon>Chlorophyta</taxon>
        <taxon>core chlorophytes</taxon>
        <taxon>Chlorophyceae</taxon>
        <taxon>CS clade</taxon>
        <taxon>Sphaeropleales</taxon>
        <taxon>Selenastraceae</taxon>
        <taxon>Monoraphidium</taxon>
    </lineage>
</organism>
<dbReference type="Gene3D" id="3.20.20.140">
    <property type="entry name" value="Metal-dependent hydrolases"/>
    <property type="match status" value="1"/>
</dbReference>
<dbReference type="InterPro" id="IPR002195">
    <property type="entry name" value="Dihydroorotase_CS"/>
</dbReference>
<evidence type="ECO:0000313" key="6">
    <source>
        <dbReference type="Proteomes" id="UP000054498"/>
    </source>
</evidence>
<keyword evidence="1" id="KW-0479">Metal-binding</keyword>
<dbReference type="GO" id="GO:0044205">
    <property type="term" value="P:'de novo' UMP biosynthetic process"/>
    <property type="evidence" value="ECO:0007669"/>
    <property type="project" value="UniProtKB-UniPathway"/>
</dbReference>
<gene>
    <name evidence="5" type="ORF">MNEG_5698</name>
</gene>
<dbReference type="STRING" id="145388.A0A0D2MGQ3"/>
<dbReference type="OrthoDB" id="1670005at2759"/>
<keyword evidence="4" id="KW-0665">Pyrimidine biosynthesis</keyword>
<dbReference type="Proteomes" id="UP000054498">
    <property type="component" value="Unassembled WGS sequence"/>
</dbReference>
<dbReference type="SUPFAM" id="SSF51556">
    <property type="entry name" value="Metallo-dependent hydrolases"/>
    <property type="match status" value="1"/>
</dbReference>
<dbReference type="GO" id="GO:0006207">
    <property type="term" value="P:'de novo' pyrimidine nucleobase biosynthetic process"/>
    <property type="evidence" value="ECO:0007669"/>
    <property type="project" value="TreeGrafter"/>
</dbReference>
<evidence type="ECO:0000256" key="1">
    <source>
        <dbReference type="ARBA" id="ARBA00022723"/>
    </source>
</evidence>
<dbReference type="PANTHER" id="PTHR43137:SF1">
    <property type="entry name" value="DIHYDROOROTASE"/>
    <property type="match status" value="1"/>
</dbReference>
<dbReference type="EC" id="3.5.2.3" evidence="5"/>
<evidence type="ECO:0000313" key="5">
    <source>
        <dbReference type="EMBL" id="KIZ02255.1"/>
    </source>
</evidence>
<dbReference type="RefSeq" id="XP_013901274.1">
    <property type="nucleotide sequence ID" value="XM_014045820.1"/>
</dbReference>
<dbReference type="InterPro" id="IPR004721">
    <property type="entry name" value="DHOdimr"/>
</dbReference>
<dbReference type="GO" id="GO:0046872">
    <property type="term" value="F:metal ion binding"/>
    <property type="evidence" value="ECO:0007669"/>
    <property type="project" value="UniProtKB-KW"/>
</dbReference>
<dbReference type="PROSITE" id="PS00482">
    <property type="entry name" value="DIHYDROOROTASE_1"/>
    <property type="match status" value="1"/>
</dbReference>